<dbReference type="AlphaFoldDB" id="A0A853JEQ3"/>
<gene>
    <name evidence="2" type="ORF">H0E84_15565</name>
</gene>
<keyword evidence="3" id="KW-1185">Reference proteome</keyword>
<protein>
    <recommendedName>
        <fullName evidence="1">XAC0095-like domain-containing protein</fullName>
    </recommendedName>
</protein>
<dbReference type="EMBL" id="JACCKA010000086">
    <property type="protein sequence ID" value="NZA27796.1"/>
    <property type="molecule type" value="Genomic_DNA"/>
</dbReference>
<sequence>MSNQESNDAQVPGYFLPEDAQFRLVRLGDHIRLLARLAQPRVADETRETAPEVHMGELAFCLELLAEQTDRVLAEVTWPARREPAARAYAGNALHTAAAETREGDAVPAEAAAREGDAVSAAPAPYGPAAERFAYGVTVEQIDALERLVQAIAAHGDVLAAGRAADLADPTVPFLGEAIHDAATTVRALLDDVEAQRLGNGLEPRVGVGEARAAYGAVAGRQATGARPDPTCPLPAVWRPERTGRPRSLRLH</sequence>
<evidence type="ECO:0000259" key="1">
    <source>
        <dbReference type="Pfam" id="PF26642"/>
    </source>
</evidence>
<reference evidence="2 3" key="1">
    <citation type="submission" date="2020-07" db="EMBL/GenBank/DDBJ databases">
        <title>Luteimonas sp. SJ-92.</title>
        <authorList>
            <person name="Huang X.-X."/>
            <person name="Xu L."/>
            <person name="Sun J.-Q."/>
        </authorList>
    </citation>
    <scope>NUCLEOTIDE SEQUENCE [LARGE SCALE GENOMIC DNA]</scope>
    <source>
        <strain evidence="2 3">SJ-92</strain>
    </source>
</reference>
<evidence type="ECO:0000313" key="3">
    <source>
        <dbReference type="Proteomes" id="UP000578091"/>
    </source>
</evidence>
<accession>A0A853JEQ3</accession>
<organism evidence="2 3">
    <name type="scientific">Luteimonas salinisoli</name>
    <dbReference type="NCBI Taxonomy" id="2752307"/>
    <lineage>
        <taxon>Bacteria</taxon>
        <taxon>Pseudomonadati</taxon>
        <taxon>Pseudomonadota</taxon>
        <taxon>Gammaproteobacteria</taxon>
        <taxon>Lysobacterales</taxon>
        <taxon>Lysobacteraceae</taxon>
        <taxon>Luteimonas</taxon>
    </lineage>
</organism>
<dbReference type="InterPro" id="IPR058099">
    <property type="entry name" value="T3SS_XAC0095_dom"/>
</dbReference>
<proteinExistence type="predicted"/>
<evidence type="ECO:0000313" key="2">
    <source>
        <dbReference type="EMBL" id="NZA27796.1"/>
    </source>
</evidence>
<dbReference type="NCBIfam" id="NF047335">
    <property type="entry name" value="T3SS_XAC0095"/>
    <property type="match status" value="1"/>
</dbReference>
<comment type="caution">
    <text evidence="2">The sequence shown here is derived from an EMBL/GenBank/DDBJ whole genome shotgun (WGS) entry which is preliminary data.</text>
</comment>
<feature type="domain" description="XAC0095-like" evidence="1">
    <location>
        <begin position="12"/>
        <end position="78"/>
    </location>
</feature>
<name>A0A853JEQ3_9GAMM</name>
<dbReference type="RefSeq" id="WP_180679562.1">
    <property type="nucleotide sequence ID" value="NZ_JACCKA010000086.1"/>
</dbReference>
<dbReference type="Proteomes" id="UP000578091">
    <property type="component" value="Unassembled WGS sequence"/>
</dbReference>
<dbReference type="Pfam" id="PF26642">
    <property type="entry name" value="XAC0095_dom"/>
    <property type="match status" value="1"/>
</dbReference>